<dbReference type="PROSITE" id="PS50404">
    <property type="entry name" value="GST_NTER"/>
    <property type="match status" value="1"/>
</dbReference>
<feature type="domain" description="GST N-terminal" evidence="1">
    <location>
        <begin position="12"/>
        <end position="92"/>
    </location>
</feature>
<dbReference type="InterPro" id="IPR036249">
    <property type="entry name" value="Thioredoxin-like_sf"/>
</dbReference>
<dbReference type="Gene3D" id="3.40.30.10">
    <property type="entry name" value="Glutaredoxin"/>
    <property type="match status" value="1"/>
</dbReference>
<protein>
    <submittedName>
        <fullName evidence="2">Glutathione S-transferase</fullName>
    </submittedName>
</protein>
<accession>A0A1G7SYP5</accession>
<name>A0A1G7SYP5_9RHOB</name>
<dbReference type="Proteomes" id="UP000182284">
    <property type="component" value="Unassembled WGS sequence"/>
</dbReference>
<dbReference type="Gene3D" id="1.20.1050.10">
    <property type="match status" value="1"/>
</dbReference>
<gene>
    <name evidence="2" type="ORF">SAMN04488117_11588</name>
</gene>
<sequence>MGIRNIWLDPAVPVILRSSVTSPFGRKLRMAAIELGLADRITREHADTLDAQDTLRLQNPLGKLPCLLIGDHVFYDSWVILDLFDDLAGRDRLFPAKGMARYHVLTRAKLADGITDAALLMVYEGRFRDSLSPRWLDHQTGKIHRALADFEAQPPAVRADIVGITLACALGYLDWRAPVAWREDHPTLVTWFEHFAQVVPSFSQTERTNA</sequence>
<dbReference type="CDD" id="cd03205">
    <property type="entry name" value="GST_C_6"/>
    <property type="match status" value="1"/>
</dbReference>
<dbReference type="Pfam" id="PF13409">
    <property type="entry name" value="GST_N_2"/>
    <property type="match status" value="1"/>
</dbReference>
<dbReference type="GO" id="GO:0016740">
    <property type="term" value="F:transferase activity"/>
    <property type="evidence" value="ECO:0007669"/>
    <property type="project" value="UniProtKB-KW"/>
</dbReference>
<reference evidence="2 3" key="1">
    <citation type="submission" date="2016-10" db="EMBL/GenBank/DDBJ databases">
        <authorList>
            <person name="de Groot N.N."/>
        </authorList>
    </citation>
    <scope>NUCLEOTIDE SEQUENCE [LARGE SCALE GENOMIC DNA]</scope>
    <source>
        <strain evidence="2 3">DSM 27375</strain>
    </source>
</reference>
<dbReference type="OrthoDB" id="9795329at2"/>
<dbReference type="SUPFAM" id="SSF47616">
    <property type="entry name" value="GST C-terminal domain-like"/>
    <property type="match status" value="1"/>
</dbReference>
<evidence type="ECO:0000313" key="2">
    <source>
        <dbReference type="EMBL" id="SDG27992.1"/>
    </source>
</evidence>
<dbReference type="InterPro" id="IPR036282">
    <property type="entry name" value="Glutathione-S-Trfase_C_sf"/>
</dbReference>
<dbReference type="InterPro" id="IPR004045">
    <property type="entry name" value="Glutathione_S-Trfase_N"/>
</dbReference>
<organism evidence="2 3">
    <name type="scientific">Celeribacter baekdonensis</name>
    <dbReference type="NCBI Taxonomy" id="875171"/>
    <lineage>
        <taxon>Bacteria</taxon>
        <taxon>Pseudomonadati</taxon>
        <taxon>Pseudomonadota</taxon>
        <taxon>Alphaproteobacteria</taxon>
        <taxon>Rhodobacterales</taxon>
        <taxon>Roseobacteraceae</taxon>
        <taxon>Celeribacter</taxon>
    </lineage>
</organism>
<dbReference type="RefSeq" id="WP_074646734.1">
    <property type="nucleotide sequence ID" value="NZ_FNBL01000015.1"/>
</dbReference>
<evidence type="ECO:0000313" key="3">
    <source>
        <dbReference type="Proteomes" id="UP000182284"/>
    </source>
</evidence>
<keyword evidence="2" id="KW-0808">Transferase</keyword>
<proteinExistence type="predicted"/>
<dbReference type="SUPFAM" id="SSF52833">
    <property type="entry name" value="Thioredoxin-like"/>
    <property type="match status" value="1"/>
</dbReference>
<dbReference type="EMBL" id="FNBL01000015">
    <property type="protein sequence ID" value="SDG27992.1"/>
    <property type="molecule type" value="Genomic_DNA"/>
</dbReference>
<evidence type="ECO:0000259" key="1">
    <source>
        <dbReference type="PROSITE" id="PS50404"/>
    </source>
</evidence>
<dbReference type="AlphaFoldDB" id="A0A1G7SYP5"/>